<reference evidence="1" key="1">
    <citation type="submission" date="2021-01" db="EMBL/GenBank/DDBJ databases">
        <authorList>
            <person name="Corre E."/>
            <person name="Pelletier E."/>
            <person name="Niang G."/>
            <person name="Scheremetjew M."/>
            <person name="Finn R."/>
            <person name="Kale V."/>
            <person name="Holt S."/>
            <person name="Cochrane G."/>
            <person name="Meng A."/>
            <person name="Brown T."/>
            <person name="Cohen L."/>
        </authorList>
    </citation>
    <scope>NUCLEOTIDE SEQUENCE</scope>
    <source>
        <strain evidence="1">CCMP720</strain>
    </source>
</reference>
<dbReference type="EMBL" id="HBDV01000315">
    <property type="protein sequence ID" value="CAD8215940.1"/>
    <property type="molecule type" value="Transcribed_RNA"/>
</dbReference>
<protein>
    <submittedName>
        <fullName evidence="1">Uncharacterized protein</fullName>
    </submittedName>
</protein>
<evidence type="ECO:0000313" key="1">
    <source>
        <dbReference type="EMBL" id="CAD8215940.1"/>
    </source>
</evidence>
<gene>
    <name evidence="1" type="ORF">PAMY1081_LOCUS214</name>
</gene>
<accession>A0A7R9SV42</accession>
<name>A0A7R9SV42_9CHLO</name>
<dbReference type="AlphaFoldDB" id="A0A7R9SV42"/>
<sequence>MEEGGPENIQDLAAEEENIIFDLDNRNNNNNELAAEHQYECAVLSLPPRVVKLSRTHLSIPPVYLKYVLGEFARVVSDLMVERPTGNPPCTQPPYEKPE</sequence>
<proteinExistence type="predicted"/>
<organism evidence="1">
    <name type="scientific">Polyblepharides amylifera</name>
    <dbReference type="NCBI Taxonomy" id="1486889"/>
    <lineage>
        <taxon>Eukaryota</taxon>
        <taxon>Viridiplantae</taxon>
        <taxon>Chlorophyta</taxon>
        <taxon>Pyramimonadophyceae</taxon>
        <taxon>Pyramimonadales</taxon>
        <taxon>Polyblepharidaceae</taxon>
        <taxon>Polyblepharides</taxon>
    </lineage>
</organism>